<dbReference type="GO" id="GO:0016616">
    <property type="term" value="F:oxidoreductase activity, acting on the CH-OH group of donors, NAD or NADP as acceptor"/>
    <property type="evidence" value="ECO:0007669"/>
    <property type="project" value="TreeGrafter"/>
</dbReference>
<dbReference type="Pfam" id="PF00106">
    <property type="entry name" value="adh_short"/>
    <property type="match status" value="1"/>
</dbReference>
<dbReference type="RefSeq" id="WP_058796650.1">
    <property type="nucleotide sequence ID" value="NZ_CP013611.1"/>
</dbReference>
<name>A0A0U2Z6P7_9GAMM</name>
<dbReference type="PANTHER" id="PTHR45458:SF1">
    <property type="entry name" value="SHORT CHAIN DEHYDROGENASE"/>
    <property type="match status" value="1"/>
</dbReference>
<dbReference type="AlphaFoldDB" id="A0A0U2Z6P7"/>
<reference evidence="1 2" key="1">
    <citation type="submission" date="2015-12" db="EMBL/GenBank/DDBJ databases">
        <title>Complete genome sequence of Pseudoalteromonas rubra SCSIO 6842, harboring a conjugative plasmid.</title>
        <authorList>
            <person name="Li B."/>
            <person name="Wang X."/>
        </authorList>
    </citation>
    <scope>NUCLEOTIDE SEQUENCE [LARGE SCALE GENOMIC DNA]</scope>
    <source>
        <strain evidence="1 2">SCSIO 6842</strain>
    </source>
</reference>
<protein>
    <submittedName>
        <fullName evidence="1">Short-chain dehydrogenase</fullName>
    </submittedName>
</protein>
<proteinExistence type="predicted"/>
<dbReference type="Gene3D" id="3.40.50.720">
    <property type="entry name" value="NAD(P)-binding Rossmann-like Domain"/>
    <property type="match status" value="1"/>
</dbReference>
<dbReference type="KEGG" id="prr:AT705_11275"/>
<dbReference type="PANTHER" id="PTHR45458">
    <property type="entry name" value="SHORT-CHAIN DEHYDROGENASE/REDUCTASE SDR"/>
    <property type="match status" value="1"/>
</dbReference>
<dbReference type="PRINTS" id="PR00081">
    <property type="entry name" value="GDHRDH"/>
</dbReference>
<sequence>MSKHVVITGASRGIGLELCRHYVAAGDRVTAVVRRTSDELQSLGVTILDGIDVSITEDVHTLSSALGDQVIDILINNAGIFHNETLQQMDFTTLEQQLMVNAVAPVRVTHALQRNLVAGSKVAMITSRMGSIEDNGSGAYIGYRMSKAALNAAGVSLAHELKPQGVAVALLHPGFVQTQMVNFAGDISATDAAQHLIQRIAELTLETSGGFWHANGDRLPW</sequence>
<evidence type="ECO:0000313" key="2">
    <source>
        <dbReference type="Proteomes" id="UP000069015"/>
    </source>
</evidence>
<gene>
    <name evidence="1" type="ORF">AT705_11275</name>
</gene>
<dbReference type="SUPFAM" id="SSF51735">
    <property type="entry name" value="NAD(P)-binding Rossmann-fold domains"/>
    <property type="match status" value="1"/>
</dbReference>
<dbReference type="EMBL" id="CP013611">
    <property type="protein sequence ID" value="ALU43473.1"/>
    <property type="molecule type" value="Genomic_DNA"/>
</dbReference>
<accession>A0A0U2Z6P7</accession>
<dbReference type="InterPro" id="IPR036291">
    <property type="entry name" value="NAD(P)-bd_dom_sf"/>
</dbReference>
<dbReference type="InterPro" id="IPR052184">
    <property type="entry name" value="SDR_enzymes"/>
</dbReference>
<dbReference type="InterPro" id="IPR002347">
    <property type="entry name" value="SDR_fam"/>
</dbReference>
<organism evidence="1 2">
    <name type="scientific">Pseudoalteromonas rubra</name>
    <dbReference type="NCBI Taxonomy" id="43658"/>
    <lineage>
        <taxon>Bacteria</taxon>
        <taxon>Pseudomonadati</taxon>
        <taxon>Pseudomonadota</taxon>
        <taxon>Gammaproteobacteria</taxon>
        <taxon>Alteromonadales</taxon>
        <taxon>Pseudoalteromonadaceae</taxon>
        <taxon>Pseudoalteromonas</taxon>
    </lineage>
</organism>
<evidence type="ECO:0000313" key="1">
    <source>
        <dbReference type="EMBL" id="ALU43473.1"/>
    </source>
</evidence>
<dbReference type="Proteomes" id="UP000069015">
    <property type="component" value="Chromosome 1"/>
</dbReference>
<dbReference type="CDD" id="cd05325">
    <property type="entry name" value="carb_red_sniffer_like_SDR_c"/>
    <property type="match status" value="1"/>
</dbReference>